<evidence type="ECO:0000259" key="3">
    <source>
        <dbReference type="SMART" id="SM00014"/>
    </source>
</evidence>
<accession>A0A916ISP0</accession>
<name>A0A916ISP0_9BURK</name>
<dbReference type="Proteomes" id="UP000672934">
    <property type="component" value="Unassembled WGS sequence"/>
</dbReference>
<keyword evidence="2" id="KW-1133">Transmembrane helix</keyword>
<feature type="transmembrane region" description="Helical" evidence="2">
    <location>
        <begin position="90"/>
        <end position="109"/>
    </location>
</feature>
<evidence type="ECO:0000256" key="1">
    <source>
        <dbReference type="SAM" id="MobiDB-lite"/>
    </source>
</evidence>
<keyword evidence="2" id="KW-0472">Membrane</keyword>
<feature type="transmembrane region" description="Helical" evidence="2">
    <location>
        <begin position="172"/>
        <end position="193"/>
    </location>
</feature>
<organism evidence="4 5">
    <name type="scientific">Cupriavidus yeoncheonensis</name>
    <dbReference type="NCBI Taxonomy" id="1462994"/>
    <lineage>
        <taxon>Bacteria</taxon>
        <taxon>Pseudomonadati</taxon>
        <taxon>Pseudomonadota</taxon>
        <taxon>Betaproteobacteria</taxon>
        <taxon>Burkholderiales</taxon>
        <taxon>Burkholderiaceae</taxon>
        <taxon>Cupriavidus</taxon>
    </lineage>
</organism>
<keyword evidence="2" id="KW-0812">Transmembrane</keyword>
<feature type="transmembrane region" description="Helical" evidence="2">
    <location>
        <begin position="24"/>
        <end position="45"/>
    </location>
</feature>
<evidence type="ECO:0000313" key="5">
    <source>
        <dbReference type="Proteomes" id="UP000672934"/>
    </source>
</evidence>
<proteinExistence type="predicted"/>
<feature type="region of interest" description="Disordered" evidence="1">
    <location>
        <begin position="223"/>
        <end position="306"/>
    </location>
</feature>
<reference evidence="4" key="1">
    <citation type="submission" date="2021-03" db="EMBL/GenBank/DDBJ databases">
        <authorList>
            <person name="Peeters C."/>
        </authorList>
    </citation>
    <scope>NUCLEOTIDE SEQUENCE</scope>
    <source>
        <strain evidence="4">LMG 31506</strain>
    </source>
</reference>
<dbReference type="Gene3D" id="1.20.144.10">
    <property type="entry name" value="Phosphatidic acid phosphatase type 2/haloperoxidase"/>
    <property type="match status" value="1"/>
</dbReference>
<gene>
    <name evidence="4" type="ORF">LMG31506_01364</name>
</gene>
<dbReference type="InterPro" id="IPR036938">
    <property type="entry name" value="PAP2/HPO_sf"/>
</dbReference>
<feature type="transmembrane region" description="Helical" evidence="2">
    <location>
        <begin position="143"/>
        <end position="160"/>
    </location>
</feature>
<dbReference type="CDD" id="cd01610">
    <property type="entry name" value="PAP2_like"/>
    <property type="match status" value="1"/>
</dbReference>
<evidence type="ECO:0000313" key="4">
    <source>
        <dbReference type="EMBL" id="CAG2134320.1"/>
    </source>
</evidence>
<dbReference type="Pfam" id="PF01569">
    <property type="entry name" value="PAP2"/>
    <property type="match status" value="1"/>
</dbReference>
<dbReference type="RefSeq" id="WP_211946361.1">
    <property type="nucleotide sequence ID" value="NZ_CAJPUY010000004.1"/>
</dbReference>
<dbReference type="SUPFAM" id="SSF48317">
    <property type="entry name" value="Acid phosphatase/Vanadium-dependent haloperoxidase"/>
    <property type="match status" value="1"/>
</dbReference>
<feature type="transmembrane region" description="Helical" evidence="2">
    <location>
        <begin position="116"/>
        <end position="137"/>
    </location>
</feature>
<feature type="transmembrane region" description="Helical" evidence="2">
    <location>
        <begin position="57"/>
        <end position="78"/>
    </location>
</feature>
<feature type="domain" description="Phosphatidic acid phosphatase type 2/haloperoxidase" evidence="3">
    <location>
        <begin position="34"/>
        <end position="161"/>
    </location>
</feature>
<dbReference type="InterPro" id="IPR000326">
    <property type="entry name" value="PAP2/HPO"/>
</dbReference>
<sequence>MSAASYLDFAITDWQAIRHLPWGLISRFGESVLLLPCALGICGWLRYRAADACVARWLLPFSAAASLVLASKVAYMGWGIGSAKLNFTGISGHSMMAASVLPVLAFVGTPARWPKLSVAAAVAAMSLAILVGVSRLALHAHSVSEVAVGLVLGFGVSVPFMRRGMPRSPAPLVGAALAIAVLMAMPVTGIGGASQRLVEIIATYLSGRDRPYQRGEWTFAETPASCPRPACRREETPSGVEAKGGRHGLGSNPQREQPAKSLSMATGLFRQRIHSRRTRNPFPGMPSCGAPRDQSRQGFASRAPTP</sequence>
<dbReference type="SMART" id="SM00014">
    <property type="entry name" value="acidPPc"/>
    <property type="match status" value="1"/>
</dbReference>
<evidence type="ECO:0000256" key="2">
    <source>
        <dbReference type="SAM" id="Phobius"/>
    </source>
</evidence>
<keyword evidence="5" id="KW-1185">Reference proteome</keyword>
<dbReference type="EMBL" id="CAJPUY010000004">
    <property type="protein sequence ID" value="CAG2134320.1"/>
    <property type="molecule type" value="Genomic_DNA"/>
</dbReference>
<protein>
    <recommendedName>
        <fullName evidence="3">Phosphatidic acid phosphatase type 2/haloperoxidase domain-containing protein</fullName>
    </recommendedName>
</protein>
<dbReference type="AlphaFoldDB" id="A0A916ISP0"/>
<comment type="caution">
    <text evidence="4">The sequence shown here is derived from an EMBL/GenBank/DDBJ whole genome shotgun (WGS) entry which is preliminary data.</text>
</comment>